<comment type="caution">
    <text evidence="7">The sequence shown here is derived from an EMBL/GenBank/DDBJ whole genome shotgun (WGS) entry which is preliminary data.</text>
</comment>
<dbReference type="AlphaFoldDB" id="A0AAD3HGE1"/>
<sequence>MKLLTSPLFSLLFISGWNYVASFGVSDNSKSITTSSSSSSRRQILRSIVGSSLVASNILPTLPAQAEEEEFIQVYFGCGCFWHVMHEFVMAEKNILKRADLDLTSRAGYAGGLVPSEKVCYHNALNIGDYGKLGHAEVVSMSIPPSKFKDFAREYFLLFDAKGNRPDQNGDRGPEYRNLVGIPGGSKSPLAQELIEASKATGDKLDFAIGKGNDKELRAVSFIMDSDKFPFYVAEQYHQFHDGFNLNENYPNSYNSLASKLAKEGKLEQSACPNGLIGVGVLGL</sequence>
<evidence type="ECO:0000313" key="8">
    <source>
        <dbReference type="Proteomes" id="UP001054902"/>
    </source>
</evidence>
<feature type="signal peptide" evidence="5">
    <location>
        <begin position="1"/>
        <end position="22"/>
    </location>
</feature>
<keyword evidence="8" id="KW-1185">Reference proteome</keyword>
<dbReference type="InterPro" id="IPR002569">
    <property type="entry name" value="Met_Sox_Rdtase_MsrA_dom"/>
</dbReference>
<evidence type="ECO:0000313" key="7">
    <source>
        <dbReference type="EMBL" id="GFH62058.1"/>
    </source>
</evidence>
<dbReference type="GO" id="GO:0008113">
    <property type="term" value="F:peptide-methionine (S)-S-oxide reductase activity"/>
    <property type="evidence" value="ECO:0007669"/>
    <property type="project" value="UniProtKB-EC"/>
</dbReference>
<evidence type="ECO:0000256" key="1">
    <source>
        <dbReference type="ARBA" id="ARBA00005591"/>
    </source>
</evidence>
<keyword evidence="3" id="KW-0560">Oxidoreductase</keyword>
<proteinExistence type="inferred from homology"/>
<protein>
    <recommendedName>
        <fullName evidence="2">peptide-methionine (S)-S-oxide reductase</fullName>
        <ecNumber evidence="2">1.8.4.11</ecNumber>
    </recommendedName>
    <alternativeName>
        <fullName evidence="4">Peptide-methionine (S)-S-oxide reductase</fullName>
    </alternativeName>
</protein>
<evidence type="ECO:0000256" key="3">
    <source>
        <dbReference type="ARBA" id="ARBA00023002"/>
    </source>
</evidence>
<dbReference type="EC" id="1.8.4.11" evidence="2"/>
<organism evidence="7 8">
    <name type="scientific">Chaetoceros tenuissimus</name>
    <dbReference type="NCBI Taxonomy" id="426638"/>
    <lineage>
        <taxon>Eukaryota</taxon>
        <taxon>Sar</taxon>
        <taxon>Stramenopiles</taxon>
        <taxon>Ochrophyta</taxon>
        <taxon>Bacillariophyta</taxon>
        <taxon>Coscinodiscophyceae</taxon>
        <taxon>Chaetocerotophycidae</taxon>
        <taxon>Chaetocerotales</taxon>
        <taxon>Chaetocerotaceae</taxon>
        <taxon>Chaetoceros</taxon>
    </lineage>
</organism>
<evidence type="ECO:0000256" key="4">
    <source>
        <dbReference type="ARBA" id="ARBA00030643"/>
    </source>
</evidence>
<keyword evidence="5" id="KW-0732">Signal</keyword>
<evidence type="ECO:0000256" key="5">
    <source>
        <dbReference type="SAM" id="SignalP"/>
    </source>
</evidence>
<gene>
    <name evidence="7" type="ORF">CTEN210_18534</name>
</gene>
<reference evidence="7 8" key="1">
    <citation type="journal article" date="2021" name="Sci. Rep.">
        <title>The genome of the diatom Chaetoceros tenuissimus carries an ancient integrated fragment of an extant virus.</title>
        <authorList>
            <person name="Hongo Y."/>
            <person name="Kimura K."/>
            <person name="Takaki Y."/>
            <person name="Yoshida Y."/>
            <person name="Baba S."/>
            <person name="Kobayashi G."/>
            <person name="Nagasaki K."/>
            <person name="Hano T."/>
            <person name="Tomaru Y."/>
        </authorList>
    </citation>
    <scope>NUCLEOTIDE SEQUENCE [LARGE SCALE GENOMIC DNA]</scope>
    <source>
        <strain evidence="7 8">NIES-3715</strain>
    </source>
</reference>
<feature type="domain" description="Peptide methionine sulphoxide reductase MsrA" evidence="6">
    <location>
        <begin position="73"/>
        <end position="240"/>
    </location>
</feature>
<name>A0AAD3HGE1_9STRA</name>
<dbReference type="InterPro" id="IPR036509">
    <property type="entry name" value="Met_Sox_Rdtase_MsrA_sf"/>
</dbReference>
<evidence type="ECO:0000259" key="6">
    <source>
        <dbReference type="Pfam" id="PF01625"/>
    </source>
</evidence>
<dbReference type="SUPFAM" id="SSF55068">
    <property type="entry name" value="Peptide methionine sulfoxide reductase"/>
    <property type="match status" value="1"/>
</dbReference>
<comment type="similarity">
    <text evidence="1">Belongs to the MsrA Met sulfoxide reductase family.</text>
</comment>
<dbReference type="Pfam" id="PF01625">
    <property type="entry name" value="PMSR"/>
    <property type="match status" value="1"/>
</dbReference>
<dbReference type="Gene3D" id="3.30.1060.10">
    <property type="entry name" value="Peptide methionine sulphoxide reductase MsrA"/>
    <property type="match status" value="1"/>
</dbReference>
<dbReference type="Proteomes" id="UP001054902">
    <property type="component" value="Unassembled WGS sequence"/>
</dbReference>
<feature type="chain" id="PRO_5041927105" description="peptide-methionine (S)-S-oxide reductase" evidence="5">
    <location>
        <begin position="23"/>
        <end position="284"/>
    </location>
</feature>
<accession>A0AAD3HGE1</accession>
<evidence type="ECO:0000256" key="2">
    <source>
        <dbReference type="ARBA" id="ARBA00012502"/>
    </source>
</evidence>
<dbReference type="EMBL" id="BLLK01000077">
    <property type="protein sequence ID" value="GFH62058.1"/>
    <property type="molecule type" value="Genomic_DNA"/>
</dbReference>